<sequence>MTSRISHKSGVREARSVIKVAAVLTVYLTGGRSPCLVRDDLENLPQKRCQRGADCCSADCIPHGWPVVIVDYLNSFLMVDSMQLKTKAVSGRRGVLLKLLQC</sequence>
<accession>A0A2H1WH40</accession>
<protein>
    <submittedName>
        <fullName evidence="1">SFRICE_025761</fullName>
    </submittedName>
</protein>
<proteinExistence type="predicted"/>
<evidence type="ECO:0000313" key="1">
    <source>
        <dbReference type="EMBL" id="SOQ52390.1"/>
    </source>
</evidence>
<gene>
    <name evidence="1" type="ORF">SFRICE_025761</name>
</gene>
<organism evidence="1">
    <name type="scientific">Spodoptera frugiperda</name>
    <name type="common">Fall armyworm</name>
    <dbReference type="NCBI Taxonomy" id="7108"/>
    <lineage>
        <taxon>Eukaryota</taxon>
        <taxon>Metazoa</taxon>
        <taxon>Ecdysozoa</taxon>
        <taxon>Arthropoda</taxon>
        <taxon>Hexapoda</taxon>
        <taxon>Insecta</taxon>
        <taxon>Pterygota</taxon>
        <taxon>Neoptera</taxon>
        <taxon>Endopterygota</taxon>
        <taxon>Lepidoptera</taxon>
        <taxon>Glossata</taxon>
        <taxon>Ditrysia</taxon>
        <taxon>Noctuoidea</taxon>
        <taxon>Noctuidae</taxon>
        <taxon>Amphipyrinae</taxon>
        <taxon>Spodoptera</taxon>
    </lineage>
</organism>
<name>A0A2H1WH40_SPOFR</name>
<reference evidence="1" key="1">
    <citation type="submission" date="2016-07" db="EMBL/GenBank/DDBJ databases">
        <authorList>
            <person name="Bretaudeau A."/>
        </authorList>
    </citation>
    <scope>NUCLEOTIDE SEQUENCE</scope>
    <source>
        <strain evidence="1">Rice</strain>
        <tissue evidence="1">Whole body</tissue>
    </source>
</reference>
<dbReference type="EMBL" id="ODYU01008636">
    <property type="protein sequence ID" value="SOQ52390.1"/>
    <property type="molecule type" value="Genomic_DNA"/>
</dbReference>
<dbReference type="AlphaFoldDB" id="A0A2H1WH40"/>